<evidence type="ECO:0000313" key="2">
    <source>
        <dbReference type="EMBL" id="OBZ74729.1"/>
    </source>
</evidence>
<proteinExistence type="predicted"/>
<name>A0A1C7MEA5_GRIFR</name>
<keyword evidence="3" id="KW-1185">Reference proteome</keyword>
<dbReference type="AlphaFoldDB" id="A0A1C7MEA5"/>
<dbReference type="OMA" id="YECETPG"/>
<evidence type="ECO:0000256" key="1">
    <source>
        <dbReference type="SAM" id="MobiDB-lite"/>
    </source>
</evidence>
<sequence>MPVERRGHVLVGRDAIMAALHAPRPEGPLRASDCRTLALLDDRWLISSPNMSFIPEIPIYKEGEVFGLCADAMLNVFELWKWPQFYDQSLPHAMSAPGNPDLIGNLTHLSFPMEDDMHVLPVFTDSRAPWWHFNSNDFHVDLEIPGAQVGWLSAPVVIRLHEAVIEATLCVRSTLDGDGKITADSARFIWRLVQRLRSAVVRLEEIPMSTFEVAEWFREVQRLLLEVRAWIIHMIVVHPRLANPAFDNSSHVLPLRGVLTGHLSLAENLFRCGIPVWWVRPAHTLTTATVIMRVVNMIPASIHFNPKTLMKHGKYTHVAPRWLHTSTFDNLSESIVQQLHHFSLTNRPTLRKLAPVWQETSQRSNDDGVTGQADDSPALAVGYPNVDDINHGGAAEDWEVEVEVAGVNIPCKSPVPEGS</sequence>
<feature type="region of interest" description="Disordered" evidence="1">
    <location>
        <begin position="358"/>
        <end position="377"/>
    </location>
</feature>
<dbReference type="OrthoDB" id="2634326at2759"/>
<dbReference type="EMBL" id="LUGG01000005">
    <property type="protein sequence ID" value="OBZ74729.1"/>
    <property type="molecule type" value="Genomic_DNA"/>
</dbReference>
<accession>A0A1C7MEA5</accession>
<dbReference type="STRING" id="5627.A0A1C7MEA5"/>
<comment type="caution">
    <text evidence="2">The sequence shown here is derived from an EMBL/GenBank/DDBJ whole genome shotgun (WGS) entry which is preliminary data.</text>
</comment>
<organism evidence="2 3">
    <name type="scientific">Grifola frondosa</name>
    <name type="common">Maitake</name>
    <name type="synonym">Polyporus frondosus</name>
    <dbReference type="NCBI Taxonomy" id="5627"/>
    <lineage>
        <taxon>Eukaryota</taxon>
        <taxon>Fungi</taxon>
        <taxon>Dikarya</taxon>
        <taxon>Basidiomycota</taxon>
        <taxon>Agaricomycotina</taxon>
        <taxon>Agaricomycetes</taxon>
        <taxon>Polyporales</taxon>
        <taxon>Grifolaceae</taxon>
        <taxon>Grifola</taxon>
    </lineage>
</organism>
<reference evidence="2 3" key="1">
    <citation type="submission" date="2016-03" db="EMBL/GenBank/DDBJ databases">
        <title>Whole genome sequencing of Grifola frondosa 9006-11.</title>
        <authorList>
            <person name="Min B."/>
            <person name="Park H."/>
            <person name="Kim J.-G."/>
            <person name="Cho H."/>
            <person name="Oh Y.-L."/>
            <person name="Kong W.-S."/>
            <person name="Choi I.-G."/>
        </authorList>
    </citation>
    <scope>NUCLEOTIDE SEQUENCE [LARGE SCALE GENOMIC DNA]</scope>
    <source>
        <strain evidence="2 3">9006-11</strain>
    </source>
</reference>
<protein>
    <submittedName>
        <fullName evidence="2">Uncharacterized protein</fullName>
    </submittedName>
</protein>
<dbReference type="Proteomes" id="UP000092993">
    <property type="component" value="Unassembled WGS sequence"/>
</dbReference>
<evidence type="ECO:0000313" key="3">
    <source>
        <dbReference type="Proteomes" id="UP000092993"/>
    </source>
</evidence>
<gene>
    <name evidence="2" type="ORF">A0H81_05775</name>
</gene>